<dbReference type="PRINTS" id="PR00081">
    <property type="entry name" value="GDHRDH"/>
</dbReference>
<organism evidence="4 5">
    <name type="scientific">Candidatus Rhodobacter oscarellae</name>
    <dbReference type="NCBI Taxonomy" id="1675527"/>
    <lineage>
        <taxon>Bacteria</taxon>
        <taxon>Pseudomonadati</taxon>
        <taxon>Pseudomonadota</taxon>
        <taxon>Alphaproteobacteria</taxon>
        <taxon>Rhodobacterales</taxon>
        <taxon>Rhodobacter group</taxon>
        <taxon>Rhodobacter</taxon>
    </lineage>
</organism>
<keyword evidence="4" id="KW-0560">Oxidoreductase</keyword>
<dbReference type="STRING" id="1675527.AIOL_004336"/>
<dbReference type="Gene3D" id="3.40.50.720">
    <property type="entry name" value="NAD(P)-binding Rossmann-like Domain"/>
    <property type="match status" value="1"/>
</dbReference>
<keyword evidence="5" id="KW-1185">Reference proteome</keyword>
<evidence type="ECO:0000313" key="5">
    <source>
        <dbReference type="Proteomes" id="UP000037178"/>
    </source>
</evidence>
<dbReference type="OrthoDB" id="9790146at2"/>
<dbReference type="AlphaFoldDB" id="A0A0J9ECC3"/>
<dbReference type="PROSITE" id="PS00061">
    <property type="entry name" value="ADH_SHORT"/>
    <property type="match status" value="1"/>
</dbReference>
<evidence type="ECO:0000256" key="2">
    <source>
        <dbReference type="ARBA" id="ARBA00011881"/>
    </source>
</evidence>
<dbReference type="PANTHER" id="PTHR44252">
    <property type="entry name" value="D-ERYTHRULOSE REDUCTASE"/>
    <property type="match status" value="1"/>
</dbReference>
<dbReference type="EC" id="1.1.1.10" evidence="4"/>
<reference evidence="4 5" key="1">
    <citation type="submission" date="2015-06" db="EMBL/GenBank/DDBJ databases">
        <title>Draft genome sequence of an Alphaproteobacteria species associated to the Mediterranean sponge Oscarella lobularis.</title>
        <authorList>
            <person name="Jourda C."/>
            <person name="Santini S."/>
            <person name="Claverie J.-M."/>
        </authorList>
    </citation>
    <scope>NUCLEOTIDE SEQUENCE [LARGE SCALE GENOMIC DNA]</scope>
    <source>
        <strain evidence="4">IGS</strain>
    </source>
</reference>
<dbReference type="RefSeq" id="WP_049644843.1">
    <property type="nucleotide sequence ID" value="NZ_LFTY01000002.1"/>
</dbReference>
<dbReference type="GO" id="GO:0006006">
    <property type="term" value="P:glucose metabolic process"/>
    <property type="evidence" value="ECO:0007669"/>
    <property type="project" value="TreeGrafter"/>
</dbReference>
<evidence type="ECO:0000256" key="3">
    <source>
        <dbReference type="ARBA" id="ARBA00022857"/>
    </source>
</evidence>
<gene>
    <name evidence="4" type="ORF">AIOL_004336</name>
</gene>
<dbReference type="GO" id="GO:0005997">
    <property type="term" value="P:xylulose metabolic process"/>
    <property type="evidence" value="ECO:0007669"/>
    <property type="project" value="TreeGrafter"/>
</dbReference>
<dbReference type="SUPFAM" id="SSF51735">
    <property type="entry name" value="NAD(P)-binding Rossmann-fold domains"/>
    <property type="match status" value="1"/>
</dbReference>
<evidence type="ECO:0000313" key="4">
    <source>
        <dbReference type="EMBL" id="KMW59354.1"/>
    </source>
</evidence>
<accession>A0A0J9ECC3</accession>
<dbReference type="InterPro" id="IPR002347">
    <property type="entry name" value="SDR_fam"/>
</dbReference>
<comment type="similarity">
    <text evidence="1">Belongs to the short-chain dehydrogenases/reductases (SDR) family.</text>
</comment>
<name>A0A0J9ECC3_9RHOB</name>
<dbReference type="InterPro" id="IPR051737">
    <property type="entry name" value="L-xylulose/Carbonyl_redctase"/>
</dbReference>
<dbReference type="PANTHER" id="PTHR44252:SF3">
    <property type="entry name" value="D-ERYTHRULOSE REDUCTASE-RELATED"/>
    <property type="match status" value="1"/>
</dbReference>
<dbReference type="GO" id="GO:0004090">
    <property type="term" value="F:carbonyl reductase (NADPH) activity"/>
    <property type="evidence" value="ECO:0007669"/>
    <property type="project" value="TreeGrafter"/>
</dbReference>
<sequence length="243" mass="25091">MDSGLTDRAILVTGASGGIGAATVRLLVEEGAHVIASGRDEAKLAELAAQTGCDTRAFDLTSEEEVAAALADLELYGLVNCGGWGGEIATPMDTDIDVFDKVIDINARGTLLVTKHASKGMVTAGKGGAIVNVSSQASLVGLKGHISYASSKGAVDAMTRVAALELGPHGIRVNAVNPTVVMTPMSEWYWGREDIGGPFLQTMPLRRWATEEDCAGPIVFLLSDAASMISGVCLPVDGGFTAV</sequence>
<dbReference type="CDD" id="cd05233">
    <property type="entry name" value="SDR_c"/>
    <property type="match status" value="1"/>
</dbReference>
<dbReference type="InterPro" id="IPR020904">
    <property type="entry name" value="Sc_DH/Rdtase_CS"/>
</dbReference>
<dbReference type="GO" id="GO:0050038">
    <property type="term" value="F:L-xylulose reductase (NADPH) activity"/>
    <property type="evidence" value="ECO:0007669"/>
    <property type="project" value="UniProtKB-EC"/>
</dbReference>
<comment type="caution">
    <text evidence="4">The sequence shown here is derived from an EMBL/GenBank/DDBJ whole genome shotgun (WGS) entry which is preliminary data.</text>
</comment>
<comment type="subunit">
    <text evidence="2">Homotetramer.</text>
</comment>
<dbReference type="EMBL" id="LFTY01000002">
    <property type="protein sequence ID" value="KMW59354.1"/>
    <property type="molecule type" value="Genomic_DNA"/>
</dbReference>
<dbReference type="Pfam" id="PF13561">
    <property type="entry name" value="adh_short_C2"/>
    <property type="match status" value="1"/>
</dbReference>
<proteinExistence type="inferred from homology"/>
<keyword evidence="3" id="KW-0521">NADP</keyword>
<dbReference type="PATRIC" id="fig|1675527.3.peg.4536"/>
<protein>
    <submittedName>
        <fullName evidence="4">Diacetyl/L-xylulose reductase</fullName>
        <ecNumber evidence="4">1.1.1.10</ecNumber>
    </submittedName>
</protein>
<dbReference type="FunFam" id="3.40.50.720:FF:000084">
    <property type="entry name" value="Short-chain dehydrogenase reductase"/>
    <property type="match status" value="1"/>
</dbReference>
<dbReference type="Proteomes" id="UP000037178">
    <property type="component" value="Unassembled WGS sequence"/>
</dbReference>
<evidence type="ECO:0000256" key="1">
    <source>
        <dbReference type="ARBA" id="ARBA00006484"/>
    </source>
</evidence>
<dbReference type="InterPro" id="IPR036291">
    <property type="entry name" value="NAD(P)-bd_dom_sf"/>
</dbReference>